<dbReference type="Pfam" id="PF00245">
    <property type="entry name" value="Alk_phosphatase"/>
    <property type="match status" value="1"/>
</dbReference>
<evidence type="ECO:0000313" key="6">
    <source>
        <dbReference type="Proteomes" id="UP000199577"/>
    </source>
</evidence>
<dbReference type="CDD" id="cd16012">
    <property type="entry name" value="ALP"/>
    <property type="match status" value="1"/>
</dbReference>
<evidence type="ECO:0000256" key="4">
    <source>
        <dbReference type="RuleBase" id="RU003946"/>
    </source>
</evidence>
<feature type="binding site" evidence="3">
    <location>
        <position position="151"/>
    </location>
    <ligand>
        <name>Mg(2+)</name>
        <dbReference type="ChEBI" id="CHEBI:18420"/>
    </ligand>
</feature>
<comment type="cofactor">
    <cofactor evidence="3">
        <name>Mg(2+)</name>
        <dbReference type="ChEBI" id="CHEBI:18420"/>
    </cofactor>
    <text evidence="3">Binds 1 Mg(2+) ion.</text>
</comment>
<feature type="binding site" evidence="3">
    <location>
        <position position="291"/>
    </location>
    <ligand>
        <name>Zn(2+)</name>
        <dbReference type="ChEBI" id="CHEBI:29105"/>
        <label>2</label>
    </ligand>
</feature>
<evidence type="ECO:0000256" key="1">
    <source>
        <dbReference type="ARBA" id="ARBA00022553"/>
    </source>
</evidence>
<name>A0A1I1GSD5_9SPHI</name>
<dbReference type="InterPro" id="IPR001952">
    <property type="entry name" value="Alkaline_phosphatase"/>
</dbReference>
<dbReference type="PRINTS" id="PR00113">
    <property type="entry name" value="ALKPHPHTASE"/>
</dbReference>
<dbReference type="SMART" id="SM00098">
    <property type="entry name" value="alkPPc"/>
    <property type="match status" value="1"/>
</dbReference>
<feature type="binding site" evidence="3">
    <location>
        <position position="50"/>
    </location>
    <ligand>
        <name>Mg(2+)</name>
        <dbReference type="ChEBI" id="CHEBI:18420"/>
    </ligand>
</feature>
<sequence>MKRRDFFRNAALTAAAATVTSPFSSLGNSRNHPPQGRGKVARNIIFMVSDGMSAGTLTMANMLSELRDGRLSTWMSLYHDGTVSRGLMDTASANSLVTDSSAASSAWGGGVRVNNGVLNVAPDGSRPIPILQKFKAAGKAVGCVTTVPITHATPAGFCVNNDSRSAQAEIALAYHDLRFDVMMGGGTEYFDSERRKDKQDVFGKFRKSGFRVVQTRDELLAADAAGDAAPLLGVFHADGLPYALDREHDEQLKNNTPSLAEMVESAIRRLSKNRNGFVLQVEGGKVDWAAHANDIGGLLFDQLAFEEALATAIAFAKADGDTLVIVTTDHGNANPGLFGGTKDFERVFRFRHTNDWVLQGIDRDFTAAQVRERIEHAHGYAISANEAIQLLAHYVTDRNEDGLYNPYKLPFADLAAIQRKYTSVGWASTGHSGDHVEVAAFGPGQQLLRPFVRNTDMHHLMLEAAGVAANVNRSGRF</sequence>
<comment type="cofactor">
    <cofactor evidence="3">
        <name>Zn(2+)</name>
        <dbReference type="ChEBI" id="CHEBI:29105"/>
    </cofactor>
    <text evidence="3">Binds 2 Zn(2+) ions.</text>
</comment>
<dbReference type="InterPro" id="IPR017850">
    <property type="entry name" value="Alkaline_phosphatase_core_sf"/>
</dbReference>
<gene>
    <name evidence="5" type="ORF">SAMN05421747_10559</name>
</gene>
<dbReference type="PANTHER" id="PTHR11596:SF5">
    <property type="entry name" value="ALKALINE PHOSPHATASE"/>
    <property type="match status" value="1"/>
</dbReference>
<evidence type="ECO:0000313" key="5">
    <source>
        <dbReference type="EMBL" id="SFC14406.1"/>
    </source>
</evidence>
<feature type="binding site" evidence="3">
    <location>
        <position position="431"/>
    </location>
    <ligand>
        <name>Zn(2+)</name>
        <dbReference type="ChEBI" id="CHEBI:29105"/>
        <label>2</label>
    </ligand>
</feature>
<dbReference type="RefSeq" id="WP_090972826.1">
    <property type="nucleotide sequence ID" value="NZ_FOLL01000005.1"/>
</dbReference>
<protein>
    <submittedName>
        <fullName evidence="5">Alkaline phosphatase</fullName>
    </submittedName>
</protein>
<dbReference type="GO" id="GO:0046872">
    <property type="term" value="F:metal ion binding"/>
    <property type="evidence" value="ECO:0007669"/>
    <property type="project" value="UniProtKB-KW"/>
</dbReference>
<feature type="binding site" evidence="3">
    <location>
        <position position="50"/>
    </location>
    <ligand>
        <name>Zn(2+)</name>
        <dbReference type="ChEBI" id="CHEBI:29105"/>
        <label>2</label>
    </ligand>
</feature>
<dbReference type="PANTHER" id="PTHR11596">
    <property type="entry name" value="ALKALINE PHOSPHATASE"/>
    <property type="match status" value="1"/>
</dbReference>
<dbReference type="STRING" id="623281.SAMN05421747_10559"/>
<dbReference type="Gene3D" id="3.40.720.10">
    <property type="entry name" value="Alkaline Phosphatase, subunit A"/>
    <property type="match status" value="1"/>
</dbReference>
<reference evidence="5 6" key="1">
    <citation type="submission" date="2016-10" db="EMBL/GenBank/DDBJ databases">
        <authorList>
            <person name="de Groot N.N."/>
        </authorList>
    </citation>
    <scope>NUCLEOTIDE SEQUENCE [LARGE SCALE GENOMIC DNA]</scope>
    <source>
        <strain evidence="5 6">DSM 22900</strain>
    </source>
</reference>
<dbReference type="GO" id="GO:0004035">
    <property type="term" value="F:alkaline phosphatase activity"/>
    <property type="evidence" value="ECO:0007669"/>
    <property type="project" value="TreeGrafter"/>
</dbReference>
<proteinExistence type="inferred from homology"/>
<dbReference type="Proteomes" id="UP000199577">
    <property type="component" value="Unassembled WGS sequence"/>
</dbReference>
<keyword evidence="3" id="KW-0479">Metal-binding</keyword>
<keyword evidence="3" id="KW-0460">Magnesium</keyword>
<keyword evidence="1" id="KW-0597">Phosphoprotein</keyword>
<dbReference type="EMBL" id="FOLL01000005">
    <property type="protein sequence ID" value="SFC14406.1"/>
    <property type="molecule type" value="Genomic_DNA"/>
</dbReference>
<dbReference type="AlphaFoldDB" id="A0A1I1GSD5"/>
<keyword evidence="6" id="KW-1185">Reference proteome</keyword>
<feature type="binding site" evidence="3">
    <location>
        <position position="282"/>
    </location>
    <ligand>
        <name>Mg(2+)</name>
        <dbReference type="ChEBI" id="CHEBI:18420"/>
    </ligand>
</feature>
<dbReference type="InterPro" id="IPR042085">
    <property type="entry name" value="Ap_crown"/>
</dbReference>
<dbReference type="OrthoDB" id="9794455at2"/>
<comment type="similarity">
    <text evidence="4">Belongs to the alkaline phosphatase family.</text>
</comment>
<evidence type="ECO:0000256" key="3">
    <source>
        <dbReference type="PIRSR" id="PIRSR601952-2"/>
    </source>
</evidence>
<feature type="binding site" evidence="3">
    <location>
        <position position="153"/>
    </location>
    <ligand>
        <name>Mg(2+)</name>
        <dbReference type="ChEBI" id="CHEBI:18420"/>
    </ligand>
</feature>
<organism evidence="5 6">
    <name type="scientific">Parapedobacter composti</name>
    <dbReference type="NCBI Taxonomy" id="623281"/>
    <lineage>
        <taxon>Bacteria</taxon>
        <taxon>Pseudomonadati</taxon>
        <taxon>Bacteroidota</taxon>
        <taxon>Sphingobacteriia</taxon>
        <taxon>Sphingobacteriales</taxon>
        <taxon>Sphingobacteriaceae</taxon>
        <taxon>Parapedobacter</taxon>
    </lineage>
</organism>
<keyword evidence="3" id="KW-0862">Zinc</keyword>
<evidence type="ECO:0000256" key="2">
    <source>
        <dbReference type="PIRSR" id="PIRSR601952-1"/>
    </source>
</evidence>
<feature type="binding site" evidence="3">
    <location>
        <position position="329"/>
    </location>
    <ligand>
        <name>Zn(2+)</name>
        <dbReference type="ChEBI" id="CHEBI:29105"/>
        <label>2</label>
    </ligand>
</feature>
<dbReference type="SUPFAM" id="SSF53649">
    <property type="entry name" value="Alkaline phosphatase-like"/>
    <property type="match status" value="1"/>
</dbReference>
<accession>A0A1I1GSD5</accession>
<dbReference type="Gene3D" id="1.10.1200.140">
    <property type="entry name" value="Alkaline phosphatase, crown domain"/>
    <property type="match status" value="1"/>
</dbReference>
<feature type="active site" description="Phosphoserine intermediate" evidence="2">
    <location>
        <position position="100"/>
    </location>
</feature>
<feature type="binding site" evidence="3">
    <location>
        <position position="287"/>
    </location>
    <ligand>
        <name>Zn(2+)</name>
        <dbReference type="ChEBI" id="CHEBI:29105"/>
        <label>2</label>
    </ligand>
</feature>
<feature type="binding site" evidence="3">
    <location>
        <position position="330"/>
    </location>
    <ligand>
        <name>Zn(2+)</name>
        <dbReference type="ChEBI" id="CHEBI:29105"/>
        <label>2</label>
    </ligand>
</feature>